<evidence type="ECO:0000256" key="1">
    <source>
        <dbReference type="SAM" id="MobiDB-lite"/>
    </source>
</evidence>
<evidence type="ECO:0000313" key="4">
    <source>
        <dbReference type="Proteomes" id="UP000001190"/>
    </source>
</evidence>
<feature type="region of interest" description="Disordered" evidence="1">
    <location>
        <begin position="36"/>
        <end position="142"/>
    </location>
</feature>
<dbReference type="HOGENOM" id="CLU_1813680_0_0_11"/>
<dbReference type="Gene3D" id="3.40.710.10">
    <property type="entry name" value="DD-peptidase/beta-lactamase superfamily"/>
    <property type="match status" value="1"/>
</dbReference>
<organism evidence="3 4">
    <name type="scientific">Mycobacterium marinum (strain ATCC BAA-535 / M)</name>
    <dbReference type="NCBI Taxonomy" id="216594"/>
    <lineage>
        <taxon>Bacteria</taxon>
        <taxon>Bacillati</taxon>
        <taxon>Actinomycetota</taxon>
        <taxon>Actinomycetes</taxon>
        <taxon>Mycobacteriales</taxon>
        <taxon>Mycobacteriaceae</taxon>
        <taxon>Mycobacterium</taxon>
        <taxon>Mycobacterium ulcerans group</taxon>
    </lineage>
</organism>
<accession>B2HIC2</accession>
<protein>
    <recommendedName>
        <fullName evidence="2">Beta-lactamase-related domain-containing protein</fullName>
    </recommendedName>
</protein>
<dbReference type="InterPro" id="IPR001466">
    <property type="entry name" value="Beta-lactam-related"/>
</dbReference>
<feature type="domain" description="Beta-lactamase-related" evidence="2">
    <location>
        <begin position="8"/>
        <end position="70"/>
    </location>
</feature>
<evidence type="ECO:0000259" key="2">
    <source>
        <dbReference type="Pfam" id="PF00144"/>
    </source>
</evidence>
<dbReference type="Pfam" id="PF00144">
    <property type="entry name" value="Beta-lactamase"/>
    <property type="match status" value="1"/>
</dbReference>
<feature type="compositionally biased region" description="Polar residues" evidence="1">
    <location>
        <begin position="36"/>
        <end position="46"/>
    </location>
</feature>
<dbReference type="Proteomes" id="UP000001190">
    <property type="component" value="Chromosome"/>
</dbReference>
<proteinExistence type="predicted"/>
<dbReference type="eggNOG" id="COG1680">
    <property type="taxonomic scope" value="Bacteria"/>
</dbReference>
<keyword evidence="4" id="KW-1185">Reference proteome</keyword>
<sequence length="142" mass="14805">MSQNMKPGISTANDLASWVEALAGGRVLDGQIQQQRMASIQSTDPSNRAAAGYGWGMAKFGPMYGHTGELPPSSSGRISRQASTGTPRRQPSLGASSRRCTPGRGSQRPGVRRPTIGSPATSLVGDREAPNEPKAGNGMVGR</sequence>
<dbReference type="SUPFAM" id="SSF56601">
    <property type="entry name" value="beta-lactamase/transpeptidase-like"/>
    <property type="match status" value="1"/>
</dbReference>
<dbReference type="STRING" id="216594.MMAR_0077"/>
<name>B2HIC2_MYCMM</name>
<dbReference type="EMBL" id="CP000854">
    <property type="protein sequence ID" value="ACC38548.1"/>
    <property type="molecule type" value="Genomic_DNA"/>
</dbReference>
<gene>
    <name evidence="3" type="ordered locus">MMAR_0077</name>
</gene>
<dbReference type="InterPro" id="IPR012338">
    <property type="entry name" value="Beta-lactam/transpept-like"/>
</dbReference>
<evidence type="ECO:0000313" key="3">
    <source>
        <dbReference type="EMBL" id="ACC38548.1"/>
    </source>
</evidence>
<dbReference type="AlphaFoldDB" id="B2HIC2"/>
<dbReference type="KEGG" id="mmi:MMAR_0077"/>
<reference evidence="3 4" key="1">
    <citation type="journal article" date="2008" name="Genome Res.">
        <title>Insights from the complete genome sequence of Mycobacterium marinum on the evolution of Mycobacterium tuberculosis.</title>
        <authorList>
            <person name="Stinear T.P."/>
            <person name="Seemann T."/>
            <person name="Harrison P.F."/>
            <person name="Jenkin G.A."/>
            <person name="Davies J.K."/>
            <person name="Johnson P.D."/>
            <person name="Abdellah Z."/>
            <person name="Arrowsmith C."/>
            <person name="Chillingworth T."/>
            <person name="Churcher C."/>
            <person name="Clarke K."/>
            <person name="Cronin A."/>
            <person name="Davis P."/>
            <person name="Goodhead I."/>
            <person name="Holroyd N."/>
            <person name="Jagels K."/>
            <person name="Lord A."/>
            <person name="Moule S."/>
            <person name="Mungall K."/>
            <person name="Norbertczak H."/>
            <person name="Quail M.A."/>
            <person name="Rabbinowitsch E."/>
            <person name="Walker D."/>
            <person name="White B."/>
            <person name="Whitehead S."/>
            <person name="Small P.L."/>
            <person name="Brosch R."/>
            <person name="Ramakrishnan L."/>
            <person name="Fischbach M.A."/>
            <person name="Parkhill J."/>
            <person name="Cole S.T."/>
        </authorList>
    </citation>
    <scope>NUCLEOTIDE SEQUENCE [LARGE SCALE GENOMIC DNA]</scope>
    <source>
        <strain evidence="4">ATCC BAA-535 / M</strain>
    </source>
</reference>
<feature type="compositionally biased region" description="Polar residues" evidence="1">
    <location>
        <begin position="72"/>
        <end position="99"/>
    </location>
</feature>